<keyword evidence="2" id="KW-1185">Reference proteome</keyword>
<name>A0A0F4G6L0_9PEZI</name>
<dbReference type="AlphaFoldDB" id="A0A0F4G6L0"/>
<sequence>IEVRWAERQFRLNNHIAHKITNGATRNIRIRGAVDKGLTEDVIRDDMEHMHNLIIIAVDFRKGDAFVSTNSVHNALFARTCMMSRSSYKGCKIEFYPDECDVPLPARNQHVKNGGREPDARHTSLANRFDMLDIDGTGSSDDEGGVAT</sequence>
<proteinExistence type="predicted"/>
<gene>
    <name evidence="1" type="ORF">TI39_contig4468g00001</name>
</gene>
<dbReference type="Proteomes" id="UP000033647">
    <property type="component" value="Unassembled WGS sequence"/>
</dbReference>
<dbReference type="EMBL" id="LAFY01004427">
    <property type="protein sequence ID" value="KJX92988.1"/>
    <property type="molecule type" value="Genomic_DNA"/>
</dbReference>
<comment type="caution">
    <text evidence="1">The sequence shown here is derived from an EMBL/GenBank/DDBJ whole genome shotgun (WGS) entry which is preliminary data.</text>
</comment>
<organism evidence="1 2">
    <name type="scientific">Zymoseptoria brevis</name>
    <dbReference type="NCBI Taxonomy" id="1047168"/>
    <lineage>
        <taxon>Eukaryota</taxon>
        <taxon>Fungi</taxon>
        <taxon>Dikarya</taxon>
        <taxon>Ascomycota</taxon>
        <taxon>Pezizomycotina</taxon>
        <taxon>Dothideomycetes</taxon>
        <taxon>Dothideomycetidae</taxon>
        <taxon>Mycosphaerellales</taxon>
        <taxon>Mycosphaerellaceae</taxon>
        <taxon>Zymoseptoria</taxon>
    </lineage>
</organism>
<evidence type="ECO:0000313" key="2">
    <source>
        <dbReference type="Proteomes" id="UP000033647"/>
    </source>
</evidence>
<evidence type="ECO:0000313" key="1">
    <source>
        <dbReference type="EMBL" id="KJX92988.1"/>
    </source>
</evidence>
<dbReference type="Gene3D" id="3.30.70.330">
    <property type="match status" value="1"/>
</dbReference>
<accession>A0A0F4G6L0</accession>
<feature type="non-terminal residue" evidence="1">
    <location>
        <position position="1"/>
    </location>
</feature>
<protein>
    <submittedName>
        <fullName evidence="1">Uncharacterized protein</fullName>
    </submittedName>
</protein>
<dbReference type="STRING" id="1047168.A0A0F4G6L0"/>
<reference evidence="1 2" key="1">
    <citation type="submission" date="2015-03" db="EMBL/GenBank/DDBJ databases">
        <title>RNA-seq based gene annotation and comparative genomics of four Zymoseptoria species reveal species-specific pathogenicity related genes and transposable element activity.</title>
        <authorList>
            <person name="Grandaubert J."/>
            <person name="Bhattacharyya A."/>
            <person name="Stukenbrock E.H."/>
        </authorList>
    </citation>
    <scope>NUCLEOTIDE SEQUENCE [LARGE SCALE GENOMIC DNA]</scope>
    <source>
        <strain evidence="1 2">Zb18110</strain>
    </source>
</reference>
<dbReference type="OrthoDB" id="2935572at2759"/>
<dbReference type="InterPro" id="IPR012677">
    <property type="entry name" value="Nucleotide-bd_a/b_plait_sf"/>
</dbReference>